<dbReference type="EMBL" id="CP010827">
    <property type="protein sequence ID" value="AJI80109.1"/>
    <property type="molecule type" value="Genomic_DNA"/>
</dbReference>
<protein>
    <submittedName>
        <fullName evidence="2">Putative transcriptional regulator</fullName>
    </submittedName>
</protein>
<sequence>MYADRLFNALERNEPAPGQLLVAAPDILVPHYNRSVILITEQLGGRTYGVDLTKRSEMAVFNVMPEWLPAVAKPQALYIGGPHNQQAALGVAMTRQGVDIEKYPALSRLAPRLAMVDLRVGPEEITELVAGMRLFVGLFEWEPGELEAEIDRGDWYVAPALPQDVVSSGSTDTWSDVMKRQAMPLPLFSTFPRYIDEDN</sequence>
<comment type="similarity">
    <text evidence="1">Belongs to the UPF0301 (AlgH) family.</text>
</comment>
<reference evidence="2 3" key="1">
    <citation type="journal article" date="2015" name="Genome Announc.">
        <title>Complete Genome Sequence and Annotation of Corynebacterium singulare DSM 44357, Isolated from a Human Semen Specimen.</title>
        <authorList>
            <person name="Merten M."/>
            <person name="Brinkrolf K."/>
            <person name="Albersmeier A."/>
            <person name="Kutter Y."/>
            <person name="Ruckert C."/>
            <person name="Tauch A."/>
        </authorList>
    </citation>
    <scope>NUCLEOTIDE SEQUENCE [LARGE SCALE GENOMIC DNA]</scope>
    <source>
        <strain evidence="2">IBS B52218</strain>
    </source>
</reference>
<evidence type="ECO:0000256" key="1">
    <source>
        <dbReference type="ARBA" id="ARBA00009600"/>
    </source>
</evidence>
<dbReference type="OrthoDB" id="9807486at2"/>
<dbReference type="Gene3D" id="3.40.1740.10">
    <property type="entry name" value="VC0467-like"/>
    <property type="match status" value="1"/>
</dbReference>
<gene>
    <name evidence="2" type="ORF">CSING_13130</name>
</gene>
<dbReference type="PANTHER" id="PTHR30327">
    <property type="entry name" value="UNCHARACTERIZED PROTEIN YQGE"/>
    <property type="match status" value="1"/>
</dbReference>
<dbReference type="Pfam" id="PF02622">
    <property type="entry name" value="DUF179"/>
    <property type="match status" value="1"/>
</dbReference>
<dbReference type="PANTHER" id="PTHR30327:SF1">
    <property type="entry name" value="UPF0301 PROTEIN YQGE"/>
    <property type="match status" value="1"/>
</dbReference>
<accession>A0A0B6F4N6</accession>
<dbReference type="Proteomes" id="UP000031890">
    <property type="component" value="Chromosome"/>
</dbReference>
<dbReference type="STRING" id="161899.CSING_13130"/>
<dbReference type="SUPFAM" id="SSF143456">
    <property type="entry name" value="VC0467-like"/>
    <property type="match status" value="1"/>
</dbReference>
<evidence type="ECO:0000313" key="2">
    <source>
        <dbReference type="EMBL" id="AJI80109.1"/>
    </source>
</evidence>
<dbReference type="InterPro" id="IPR003774">
    <property type="entry name" value="AlgH-like"/>
</dbReference>
<dbReference type="HOGENOM" id="CLU_057596_2_1_11"/>
<dbReference type="NCBIfam" id="NF001272">
    <property type="entry name" value="PRK00228.2-4"/>
    <property type="match status" value="1"/>
</dbReference>
<evidence type="ECO:0000313" key="3">
    <source>
        <dbReference type="Proteomes" id="UP000031890"/>
    </source>
</evidence>
<dbReference type="KEGG" id="csx:CSING_13130"/>
<dbReference type="RefSeq" id="WP_042532924.1">
    <property type="nucleotide sequence ID" value="NZ_CP010827.1"/>
</dbReference>
<dbReference type="AlphaFoldDB" id="A0A0B6F4N6"/>
<dbReference type="GO" id="GO:0005829">
    <property type="term" value="C:cytosol"/>
    <property type="evidence" value="ECO:0007669"/>
    <property type="project" value="TreeGrafter"/>
</dbReference>
<proteinExistence type="inferred from homology"/>
<organism evidence="2 3">
    <name type="scientific">Corynebacterium singulare</name>
    <dbReference type="NCBI Taxonomy" id="161899"/>
    <lineage>
        <taxon>Bacteria</taxon>
        <taxon>Bacillati</taxon>
        <taxon>Actinomycetota</taxon>
        <taxon>Actinomycetes</taxon>
        <taxon>Mycobacteriales</taxon>
        <taxon>Corynebacteriaceae</taxon>
        <taxon>Corynebacterium</taxon>
    </lineage>
</organism>
<name>A0A0B6F4N6_9CORY</name>